<feature type="transmembrane region" description="Helical" evidence="1">
    <location>
        <begin position="36"/>
        <end position="58"/>
    </location>
</feature>
<evidence type="ECO:0000313" key="2">
    <source>
        <dbReference type="EMBL" id="KKS85472.1"/>
    </source>
</evidence>
<organism evidence="2 3">
    <name type="scientific">Candidatus Gottesmanbacteria bacterium GW2011_GWA1_43_11</name>
    <dbReference type="NCBI Taxonomy" id="1618436"/>
    <lineage>
        <taxon>Bacteria</taxon>
        <taxon>Candidatus Gottesmaniibacteriota</taxon>
    </lineage>
</organism>
<keyword evidence="1" id="KW-1133">Transmembrane helix</keyword>
<sequence length="367" mass="41522">MLQHHLEREIPARDLILIFMATLTETAFYTRKYIKWGAVGLILFLVLRIAFNSFLSYLNVLFPPQVIPDNAFGRLSAISFPQSASPSAQLNYSLRTISGTLSEASNSATVYFMPKNRATLLSLSETQALVERIDFTTSPRQITSTAYRWVDITNPLRTIELDIVSKQFTLNYLFAHDLTLFTERNIPTPKQAQAETLDFLQSLNLPTGDIVVSQPKIQYLKLVGNQLQPATSESQADAVRVDYFRQNYHGMPARTDKPQEGNIAFILSGAGGQKRVLYAKYHYWPIDTRVSGIYKLKTPEQAFTELQNGHAYFASLPNNETRIAITNSYLAYYDGMIPQLFYQPVFVFEGDQGFIAYVPAVAPPWTE</sequence>
<keyword evidence="1" id="KW-0472">Membrane</keyword>
<dbReference type="Proteomes" id="UP000034543">
    <property type="component" value="Unassembled WGS sequence"/>
</dbReference>
<name>A0A0G1CJ03_9BACT</name>
<dbReference type="EMBL" id="LCFB01000007">
    <property type="protein sequence ID" value="KKS85472.1"/>
    <property type="molecule type" value="Genomic_DNA"/>
</dbReference>
<reference evidence="2 3" key="1">
    <citation type="journal article" date="2015" name="Nature">
        <title>rRNA introns, odd ribosomes, and small enigmatic genomes across a large radiation of phyla.</title>
        <authorList>
            <person name="Brown C.T."/>
            <person name="Hug L.A."/>
            <person name="Thomas B.C."/>
            <person name="Sharon I."/>
            <person name="Castelle C.J."/>
            <person name="Singh A."/>
            <person name="Wilkins M.J."/>
            <person name="Williams K.H."/>
            <person name="Banfield J.F."/>
        </authorList>
    </citation>
    <scope>NUCLEOTIDE SEQUENCE [LARGE SCALE GENOMIC DNA]</scope>
</reference>
<proteinExistence type="predicted"/>
<accession>A0A0G1CJ03</accession>
<feature type="transmembrane region" description="Helical" evidence="1">
    <location>
        <begin position="12"/>
        <end position="30"/>
    </location>
</feature>
<dbReference type="STRING" id="1618436.UV59_C0007G0055"/>
<protein>
    <submittedName>
        <fullName evidence="2">Uncharacterized protein</fullName>
    </submittedName>
</protein>
<evidence type="ECO:0000313" key="3">
    <source>
        <dbReference type="Proteomes" id="UP000034543"/>
    </source>
</evidence>
<comment type="caution">
    <text evidence="2">The sequence shown here is derived from an EMBL/GenBank/DDBJ whole genome shotgun (WGS) entry which is preliminary data.</text>
</comment>
<dbReference type="AlphaFoldDB" id="A0A0G1CJ03"/>
<gene>
    <name evidence="2" type="ORF">UV59_C0007G0055</name>
</gene>
<keyword evidence="1" id="KW-0812">Transmembrane</keyword>
<evidence type="ECO:0000256" key="1">
    <source>
        <dbReference type="SAM" id="Phobius"/>
    </source>
</evidence>